<dbReference type="Proteomes" id="UP001430796">
    <property type="component" value="Unassembled WGS sequence"/>
</dbReference>
<dbReference type="RefSeq" id="WP_237056976.1">
    <property type="nucleotide sequence ID" value="NZ_JAKJPO010000023.1"/>
</dbReference>
<organism evidence="1 2">
    <name type="scientific">Marilutibacter chinensis</name>
    <dbReference type="NCBI Taxonomy" id="2912247"/>
    <lineage>
        <taxon>Bacteria</taxon>
        <taxon>Pseudomonadati</taxon>
        <taxon>Pseudomonadota</taxon>
        <taxon>Gammaproteobacteria</taxon>
        <taxon>Lysobacterales</taxon>
        <taxon>Lysobacteraceae</taxon>
        <taxon>Marilutibacter</taxon>
    </lineage>
</organism>
<evidence type="ECO:0000313" key="2">
    <source>
        <dbReference type="Proteomes" id="UP001430796"/>
    </source>
</evidence>
<reference evidence="1 2" key="2">
    <citation type="submission" date="2022-01" db="EMBL/GenBank/DDBJ databases">
        <title>Lysobacter chinensis sp. nov., a bacterium isolated from cow dung compost.</title>
        <authorList>
            <person name="Liu Y."/>
        </authorList>
    </citation>
    <scope>NUCLEOTIDE SEQUENCE [LARGE SCALE GENOMIC DNA]</scope>
    <source>
        <strain evidence="1 2">TLK-CK17</strain>
    </source>
</reference>
<keyword evidence="2" id="KW-1185">Reference proteome</keyword>
<proteinExistence type="predicted"/>
<comment type="caution">
    <text evidence="1">The sequence shown here is derived from an EMBL/GenBank/DDBJ whole genome shotgun (WGS) entry which is preliminary data.</text>
</comment>
<accession>A0ABS9HY80</accession>
<reference evidence="2" key="1">
    <citation type="submission" date="2022-01" db="EMBL/GenBank/DDBJ databases">
        <title>Lysobacter chinensis sp. nov., a bacterium isolated from cow dung compost.</title>
        <authorList>
            <person name="Zhou L.Y."/>
        </authorList>
    </citation>
    <scope>NUCLEOTIDE SEQUENCE [LARGE SCALE GENOMIC DNA]</scope>
    <source>
        <strain evidence="2">TLK-CK17</strain>
    </source>
</reference>
<reference evidence="1 2" key="3">
    <citation type="submission" date="2022-01" db="EMBL/GenBank/DDBJ databases">
        <authorList>
            <person name="Zhou L.Y."/>
        </authorList>
    </citation>
    <scope>NUCLEOTIDE SEQUENCE [LARGE SCALE GENOMIC DNA]</scope>
    <source>
        <strain evidence="1 2">TLK-CK17</strain>
    </source>
</reference>
<gene>
    <name evidence="1" type="ORF">L3V18_18895</name>
</gene>
<sequence>MDSSQLVKNGKSLVEAMGFWPSFHDANVMATSRDGDSFSVTVHLFTMTDQVDSAGYYVLEKHHLATIVMRGVASNSLPSDYSGDCLDRISFQRIDGHLQIDFSSHMDQDGTVVCAEAEIASVIPCSSKGAALAPNNSFKPKPLRGSA</sequence>
<protein>
    <submittedName>
        <fullName evidence="1">Immunity 50 family protein</fullName>
    </submittedName>
</protein>
<evidence type="ECO:0000313" key="1">
    <source>
        <dbReference type="EMBL" id="MCF7223821.1"/>
    </source>
</evidence>
<dbReference type="EMBL" id="JAKJPO010000023">
    <property type="protein sequence ID" value="MCF7223821.1"/>
    <property type="molecule type" value="Genomic_DNA"/>
</dbReference>
<name>A0ABS9HY80_9GAMM</name>